<reference evidence="3" key="1">
    <citation type="submission" date="2022-09" db="EMBL/GenBank/DDBJ databases">
        <title>Culturomic study of gut microbiota in children with autism spectrum disorder.</title>
        <authorList>
            <person name="Efimov B.A."/>
            <person name="Chaplin A.V."/>
            <person name="Sokolova S.R."/>
            <person name="Pikina A.P."/>
            <person name="Korzhanova M."/>
            <person name="Belova V."/>
            <person name="Korostin D."/>
        </authorList>
    </citation>
    <scope>NUCLEOTIDE SEQUENCE</scope>
    <source>
        <strain evidence="3">ASD5510</strain>
    </source>
</reference>
<comment type="caution">
    <text evidence="3">The sequence shown here is derived from an EMBL/GenBank/DDBJ whole genome shotgun (WGS) entry which is preliminary data.</text>
</comment>
<evidence type="ECO:0000256" key="1">
    <source>
        <dbReference type="PIRSR" id="PIRSR033579-1"/>
    </source>
</evidence>
<dbReference type="Proteomes" id="UP001065549">
    <property type="component" value="Unassembled WGS sequence"/>
</dbReference>
<name>A0A9J6QWU7_9FIRM</name>
<accession>A0A9J6QWU7</accession>
<keyword evidence="2" id="KW-0170">Cobalt</keyword>
<gene>
    <name evidence="3" type="ORF">OBO34_16625</name>
</gene>
<dbReference type="PIRSF" id="PIRSF033579">
    <property type="entry name" value="Anaer_Co_chel"/>
    <property type="match status" value="1"/>
</dbReference>
<evidence type="ECO:0000313" key="3">
    <source>
        <dbReference type="EMBL" id="MCU7379967.1"/>
    </source>
</evidence>
<dbReference type="RefSeq" id="WP_148394610.1">
    <property type="nucleotide sequence ID" value="NZ_JAOSHN010000007.1"/>
</dbReference>
<feature type="active site" description="Proton acceptor" evidence="1">
    <location>
        <position position="147"/>
    </location>
</feature>
<dbReference type="Pfam" id="PF06180">
    <property type="entry name" value="CbiK"/>
    <property type="match status" value="1"/>
</dbReference>
<dbReference type="EMBL" id="JAOSHN010000007">
    <property type="protein sequence ID" value="MCU7379967.1"/>
    <property type="molecule type" value="Genomic_DNA"/>
</dbReference>
<keyword evidence="2" id="KW-0479">Metal-binding</keyword>
<proteinExistence type="predicted"/>
<dbReference type="GO" id="GO:0019251">
    <property type="term" value="P:anaerobic cobalamin biosynthetic process"/>
    <property type="evidence" value="ECO:0007669"/>
    <property type="project" value="InterPro"/>
</dbReference>
<sequence>MTKKEAILAVSFGTSHQETRKKTIEAIEHRFREEFPGHEVRRAFTSGMIMNVLKKRDQIHVDDVSEALERLKKDRFDRVVVQPTHVINGEEYEKMTAQVQPWIDRFASIVVGRPLLTESDDYQAVCSAVLKQFPKLKEEEALVLMGHGTEHSADAAYAAMAYRFRAMGHNNVFVGTVEGYPALENLLPLVKEYGPKKVILLPLMVVAGDHARSDMAGEDEASWKSIFEKEGYEVMCILKGLGEFAEIQDIYVEHARQAMENDHGTLCGKRK</sequence>
<dbReference type="CDD" id="cd03413">
    <property type="entry name" value="CbiK_C"/>
    <property type="match status" value="1"/>
</dbReference>
<keyword evidence="4" id="KW-1185">Reference proteome</keyword>
<feature type="binding site" evidence="2">
    <location>
        <position position="147"/>
    </location>
    <ligand>
        <name>Co(2+)</name>
        <dbReference type="ChEBI" id="CHEBI:48828"/>
    </ligand>
</feature>
<dbReference type="GO" id="GO:0016852">
    <property type="term" value="F:sirohydrochlorin cobaltochelatase activity"/>
    <property type="evidence" value="ECO:0007669"/>
    <property type="project" value="InterPro"/>
</dbReference>
<dbReference type="AlphaFoldDB" id="A0A9J6QWU7"/>
<dbReference type="SUPFAM" id="SSF53800">
    <property type="entry name" value="Chelatase"/>
    <property type="match status" value="1"/>
</dbReference>
<feature type="binding site" evidence="2">
    <location>
        <position position="178"/>
    </location>
    <ligand>
        <name>Co(2+)</name>
        <dbReference type="ChEBI" id="CHEBI:48828"/>
    </ligand>
</feature>
<dbReference type="GO" id="GO:0046872">
    <property type="term" value="F:metal ion binding"/>
    <property type="evidence" value="ECO:0007669"/>
    <property type="project" value="UniProtKB-KW"/>
</dbReference>
<evidence type="ECO:0000256" key="2">
    <source>
        <dbReference type="PIRSR" id="PIRSR033579-3"/>
    </source>
</evidence>
<dbReference type="Gene3D" id="3.40.50.1400">
    <property type="match status" value="2"/>
</dbReference>
<organism evidence="3 4">
    <name type="scientific">Hominibacterium faecale</name>
    <dbReference type="NCBI Taxonomy" id="2839743"/>
    <lineage>
        <taxon>Bacteria</taxon>
        <taxon>Bacillati</taxon>
        <taxon>Bacillota</taxon>
        <taxon>Clostridia</taxon>
        <taxon>Peptostreptococcales</taxon>
        <taxon>Anaerovoracaceae</taxon>
        <taxon>Hominibacterium</taxon>
    </lineage>
</organism>
<dbReference type="InterPro" id="IPR010388">
    <property type="entry name" value="Anaerobic_Co-chelatase"/>
</dbReference>
<feature type="binding site" evidence="2">
    <location>
        <position position="210"/>
    </location>
    <ligand>
        <name>Co(2+)</name>
        <dbReference type="ChEBI" id="CHEBI:48828"/>
    </ligand>
</feature>
<protein>
    <submittedName>
        <fullName evidence="3">Sirohydrochlorin cobaltochelatase</fullName>
    </submittedName>
</protein>
<dbReference type="CDD" id="cd03412">
    <property type="entry name" value="CbiK_N"/>
    <property type="match status" value="1"/>
</dbReference>
<evidence type="ECO:0000313" key="4">
    <source>
        <dbReference type="Proteomes" id="UP001065549"/>
    </source>
</evidence>